<dbReference type="Gene3D" id="3.10.180.10">
    <property type="entry name" value="2,3-Dihydroxybiphenyl 1,2-Dioxygenase, domain 1"/>
    <property type="match status" value="1"/>
</dbReference>
<gene>
    <name evidence="2" type="ORF">RM544_14780</name>
</gene>
<dbReference type="PROSITE" id="PS51819">
    <property type="entry name" value="VOC"/>
    <property type="match status" value="1"/>
</dbReference>
<dbReference type="AlphaFoldDB" id="A0AAW8R9F1"/>
<evidence type="ECO:0000313" key="3">
    <source>
        <dbReference type="Proteomes" id="UP001249020"/>
    </source>
</evidence>
<accession>A0AAW8R9F1</accession>
<keyword evidence="3" id="KW-1185">Reference proteome</keyword>
<comment type="caution">
    <text evidence="2">The sequence shown here is derived from an EMBL/GenBank/DDBJ whole genome shotgun (WGS) entry which is preliminary data.</text>
</comment>
<dbReference type="InterPro" id="IPR037523">
    <property type="entry name" value="VOC_core"/>
</dbReference>
<proteinExistence type="predicted"/>
<organism evidence="2 3">
    <name type="scientific">Brumicola blandensis</name>
    <dbReference type="NCBI Taxonomy" id="3075611"/>
    <lineage>
        <taxon>Bacteria</taxon>
        <taxon>Pseudomonadati</taxon>
        <taxon>Pseudomonadota</taxon>
        <taxon>Gammaproteobacteria</taxon>
        <taxon>Alteromonadales</taxon>
        <taxon>Alteromonadaceae</taxon>
        <taxon>Brumicola</taxon>
    </lineage>
</organism>
<dbReference type="InterPro" id="IPR029068">
    <property type="entry name" value="Glyas_Bleomycin-R_OHBP_Dase"/>
</dbReference>
<reference evidence="2 3" key="1">
    <citation type="submission" date="2023-09" db="EMBL/GenBank/DDBJ databases">
        <authorList>
            <person name="Rey-Velasco X."/>
        </authorList>
    </citation>
    <scope>NUCLEOTIDE SEQUENCE [LARGE SCALE GENOMIC DNA]</scope>
    <source>
        <strain evidence="2 3">W409</strain>
    </source>
</reference>
<dbReference type="SUPFAM" id="SSF54593">
    <property type="entry name" value="Glyoxalase/Bleomycin resistance protein/Dihydroxybiphenyl dioxygenase"/>
    <property type="match status" value="1"/>
</dbReference>
<name>A0AAW8R9F1_9ALTE</name>
<dbReference type="PANTHER" id="PTHR33993">
    <property type="entry name" value="GLYOXALASE-RELATED"/>
    <property type="match status" value="1"/>
</dbReference>
<dbReference type="PANTHER" id="PTHR33993:SF1">
    <property type="entry name" value="GLYOXALASE FAMILY PROTEIN"/>
    <property type="match status" value="1"/>
</dbReference>
<dbReference type="Pfam" id="PF00903">
    <property type="entry name" value="Glyoxalase"/>
    <property type="match status" value="1"/>
</dbReference>
<sequence>MTSVNESAPQHDKLNYVEFAARDLKATSIFFNKAFAWDFTWYGEEYVAFSNEGLDGGFYQADLKTREETGGALLIFYSNNLESTMAKVSESGGDIVKPIFSFPGGRRFHFLEPSGNEFAVWSDLGLEEA</sequence>
<evidence type="ECO:0000313" key="2">
    <source>
        <dbReference type="EMBL" id="MDT0583813.1"/>
    </source>
</evidence>
<evidence type="ECO:0000259" key="1">
    <source>
        <dbReference type="PROSITE" id="PS51819"/>
    </source>
</evidence>
<dbReference type="InterPro" id="IPR052164">
    <property type="entry name" value="Anthracycline_SecMetBiosynth"/>
</dbReference>
<dbReference type="InterPro" id="IPR004360">
    <property type="entry name" value="Glyas_Fos-R_dOase_dom"/>
</dbReference>
<dbReference type="Proteomes" id="UP001249020">
    <property type="component" value="Unassembled WGS sequence"/>
</dbReference>
<dbReference type="EMBL" id="JAVRIE010000006">
    <property type="protein sequence ID" value="MDT0583813.1"/>
    <property type="molecule type" value="Genomic_DNA"/>
</dbReference>
<protein>
    <submittedName>
        <fullName evidence="2">VOC family protein</fullName>
    </submittedName>
</protein>
<dbReference type="RefSeq" id="WP_311362576.1">
    <property type="nucleotide sequence ID" value="NZ_JAVRIE010000006.1"/>
</dbReference>
<dbReference type="CDD" id="cd07247">
    <property type="entry name" value="SgaA_N_like"/>
    <property type="match status" value="1"/>
</dbReference>
<feature type="domain" description="VOC" evidence="1">
    <location>
        <begin position="13"/>
        <end position="123"/>
    </location>
</feature>